<evidence type="ECO:0000256" key="1">
    <source>
        <dbReference type="SAM" id="Phobius"/>
    </source>
</evidence>
<feature type="transmembrane region" description="Helical" evidence="1">
    <location>
        <begin position="244"/>
        <end position="267"/>
    </location>
</feature>
<sequence length="404" mass="42209">MGQIKFSHISTGFIAVFIGYASAAAIIFQAATSAGASQQQIASWFWALGIGMGASTILLSWRYKQPVVTAWSTPGAALLITSLDGLTVEQAVAIFLFSSLLITITGLTGIFDTLLKRIPTSIASAMLAGVLWMFGIGIFTSLSQEAIIIGTMLAAYIFAKPKFGNLLIPFILLLAVIMSGVAGKLDLSDVDLTLTQPMFITPDFDIASLLSVGIPLFVVTMASQNLPGFAVLKANGYNPPASRIITTTGITGLLLAPFGGFAFNLAALTGAICMSPNADPNPKSRYKAALAMGGFYLLAGVLGTTFVSLFSSVPQAIIITIAGLALLPTLANSLTTALADDTHREAALLTFLLTASGINFAGVGSAFWGLCLGLVCYGIKNWQLKAAQTKQAQTTQANEGKEQS</sequence>
<reference evidence="3" key="1">
    <citation type="submission" date="2016-07" db="EMBL/GenBank/DDBJ databases">
        <title>Nontailed viruses are major unrecognized killers of bacteria in the ocean.</title>
        <authorList>
            <person name="Kauffman K."/>
            <person name="Hussain F."/>
            <person name="Yang J."/>
            <person name="Arevalo P."/>
            <person name="Brown J."/>
            <person name="Cutler M."/>
            <person name="Kelly L."/>
            <person name="Polz M.F."/>
        </authorList>
    </citation>
    <scope>NUCLEOTIDE SEQUENCE [LARGE SCALE GENOMIC DNA]</scope>
    <source>
        <strain evidence="3">10N.261.46.F8</strain>
    </source>
</reference>
<dbReference type="Pfam" id="PF03594">
    <property type="entry name" value="BenE"/>
    <property type="match status" value="1"/>
</dbReference>
<feature type="transmembrane region" description="Helical" evidence="1">
    <location>
        <begin position="127"/>
        <end position="157"/>
    </location>
</feature>
<dbReference type="PANTHER" id="PTHR30199">
    <property type="entry name" value="MFS FAMILY TRANSPORTER, PREDICTED SUBSTRATE BENZOATE"/>
    <property type="match status" value="1"/>
</dbReference>
<feature type="transmembrane region" description="Helical" evidence="1">
    <location>
        <begin position="92"/>
        <end position="115"/>
    </location>
</feature>
<feature type="transmembrane region" description="Helical" evidence="1">
    <location>
        <begin position="12"/>
        <end position="31"/>
    </location>
</feature>
<accession>A0A2N7KAB0</accession>
<feature type="transmembrane region" description="Helical" evidence="1">
    <location>
        <begin position="204"/>
        <end position="224"/>
    </location>
</feature>
<feature type="transmembrane region" description="Helical" evidence="1">
    <location>
        <begin position="346"/>
        <end position="370"/>
    </location>
</feature>
<feature type="transmembrane region" description="Helical" evidence="1">
    <location>
        <begin position="163"/>
        <end position="183"/>
    </location>
</feature>
<dbReference type="Proteomes" id="UP000235406">
    <property type="component" value="Unassembled WGS sequence"/>
</dbReference>
<dbReference type="InterPro" id="IPR004711">
    <property type="entry name" value="Benzoate_Transporter"/>
</dbReference>
<dbReference type="RefSeq" id="WP_102434804.1">
    <property type="nucleotide sequence ID" value="NZ_CAWNVI010000101.1"/>
</dbReference>
<evidence type="ECO:0000313" key="3">
    <source>
        <dbReference type="Proteomes" id="UP000235406"/>
    </source>
</evidence>
<feature type="transmembrane region" description="Helical" evidence="1">
    <location>
        <begin position="43"/>
        <end position="61"/>
    </location>
</feature>
<name>A0A2N7KAB0_9VIBR</name>
<protein>
    <recommendedName>
        <fullName evidence="4">Benzoate/H(+) symporter BenE family transporter</fullName>
    </recommendedName>
</protein>
<proteinExistence type="predicted"/>
<evidence type="ECO:0000313" key="2">
    <source>
        <dbReference type="EMBL" id="PMM71790.1"/>
    </source>
</evidence>
<keyword evidence="1" id="KW-0472">Membrane</keyword>
<organism evidence="2 3">
    <name type="scientific">Vibrio lentus</name>
    <dbReference type="NCBI Taxonomy" id="136468"/>
    <lineage>
        <taxon>Bacteria</taxon>
        <taxon>Pseudomonadati</taxon>
        <taxon>Pseudomonadota</taxon>
        <taxon>Gammaproteobacteria</taxon>
        <taxon>Vibrionales</taxon>
        <taxon>Vibrionaceae</taxon>
        <taxon>Vibrio</taxon>
    </lineage>
</organism>
<dbReference type="GO" id="GO:0005886">
    <property type="term" value="C:plasma membrane"/>
    <property type="evidence" value="ECO:0007669"/>
    <property type="project" value="TreeGrafter"/>
</dbReference>
<evidence type="ECO:0008006" key="4">
    <source>
        <dbReference type="Google" id="ProtNLM"/>
    </source>
</evidence>
<dbReference type="GO" id="GO:0042925">
    <property type="term" value="F:benzoate transmembrane transporter activity"/>
    <property type="evidence" value="ECO:0007669"/>
    <property type="project" value="InterPro"/>
</dbReference>
<feature type="transmembrane region" description="Helical" evidence="1">
    <location>
        <begin position="316"/>
        <end position="334"/>
    </location>
</feature>
<feature type="transmembrane region" description="Helical" evidence="1">
    <location>
        <begin position="288"/>
        <end position="310"/>
    </location>
</feature>
<dbReference type="EMBL" id="MCZK01000101">
    <property type="protein sequence ID" value="PMM71790.1"/>
    <property type="molecule type" value="Genomic_DNA"/>
</dbReference>
<keyword evidence="1" id="KW-0812">Transmembrane</keyword>
<dbReference type="OrthoDB" id="9792424at2"/>
<dbReference type="PANTHER" id="PTHR30199:SF0">
    <property type="entry name" value="INNER MEMBRANE PROTEIN YDCO"/>
    <property type="match status" value="1"/>
</dbReference>
<dbReference type="NCBIfam" id="TIGR00843">
    <property type="entry name" value="benE"/>
    <property type="match status" value="1"/>
</dbReference>
<gene>
    <name evidence="2" type="ORF">BCT49_03320</name>
</gene>
<keyword evidence="1" id="KW-1133">Transmembrane helix</keyword>
<comment type="caution">
    <text evidence="2">The sequence shown here is derived from an EMBL/GenBank/DDBJ whole genome shotgun (WGS) entry which is preliminary data.</text>
</comment>
<dbReference type="AlphaFoldDB" id="A0A2N7KAB0"/>